<dbReference type="EMBL" id="KZ825851">
    <property type="protein sequence ID" value="PYH95527.1"/>
    <property type="molecule type" value="Genomic_DNA"/>
</dbReference>
<dbReference type="AlphaFoldDB" id="A0A319DN91"/>
<feature type="region of interest" description="Disordered" evidence="1">
    <location>
        <begin position="1"/>
        <end position="152"/>
    </location>
</feature>
<feature type="compositionally biased region" description="Basic and acidic residues" evidence="1">
    <location>
        <begin position="138"/>
        <end position="152"/>
    </location>
</feature>
<proteinExistence type="predicted"/>
<feature type="compositionally biased region" description="Basic and acidic residues" evidence="1">
    <location>
        <begin position="17"/>
        <end position="26"/>
    </location>
</feature>
<feature type="compositionally biased region" description="Basic and acidic residues" evidence="1">
    <location>
        <begin position="108"/>
        <end position="117"/>
    </location>
</feature>
<accession>A0A319DN91</accession>
<evidence type="ECO:0000313" key="3">
    <source>
        <dbReference type="Proteomes" id="UP000247810"/>
    </source>
</evidence>
<feature type="compositionally biased region" description="Basic and acidic residues" evidence="1">
    <location>
        <begin position="78"/>
        <end position="87"/>
    </location>
</feature>
<gene>
    <name evidence="2" type="ORF">BO71DRAFT_200038</name>
</gene>
<reference evidence="2 3" key="1">
    <citation type="submission" date="2018-02" db="EMBL/GenBank/DDBJ databases">
        <title>The genomes of Aspergillus section Nigri reveals drivers in fungal speciation.</title>
        <authorList>
            <consortium name="DOE Joint Genome Institute"/>
            <person name="Vesth T.C."/>
            <person name="Nybo J."/>
            <person name="Theobald S."/>
            <person name="Brandl J."/>
            <person name="Frisvad J.C."/>
            <person name="Nielsen K.F."/>
            <person name="Lyhne E.K."/>
            <person name="Kogle M.E."/>
            <person name="Kuo A."/>
            <person name="Riley R."/>
            <person name="Clum A."/>
            <person name="Nolan M."/>
            <person name="Lipzen A."/>
            <person name="Salamov A."/>
            <person name="Henrissat B."/>
            <person name="Wiebenga A."/>
            <person name="De vries R.P."/>
            <person name="Grigoriev I.V."/>
            <person name="Mortensen U.H."/>
            <person name="Andersen M.R."/>
            <person name="Baker S.E."/>
        </authorList>
    </citation>
    <scope>NUCLEOTIDE SEQUENCE [LARGE SCALE GENOMIC DNA]</scope>
    <source>
        <strain evidence="2 3">CBS 707.79</strain>
    </source>
</reference>
<name>A0A319DN91_9EURO</name>
<feature type="compositionally biased region" description="Polar residues" evidence="1">
    <location>
        <begin position="1"/>
        <end position="10"/>
    </location>
</feature>
<protein>
    <submittedName>
        <fullName evidence="2">Uncharacterized protein</fullName>
    </submittedName>
</protein>
<dbReference type="Proteomes" id="UP000247810">
    <property type="component" value="Unassembled WGS sequence"/>
</dbReference>
<sequence length="152" mass="16683">MAHAQIQRTGLPNPVPADRKAEERKTARSRTSGEDQDGGVRVSCGAAAKLASPSARDRNDCTMELSDRVTPGHRQRVREKPAKKLESGKQGCGLETSLGHHSTVEASTGRDRQREGEINVQQERQEAFAARSADNNGDGEKDELSREYETRD</sequence>
<evidence type="ECO:0000256" key="1">
    <source>
        <dbReference type="SAM" id="MobiDB-lite"/>
    </source>
</evidence>
<organism evidence="2 3">
    <name type="scientific">Aspergillus ellipticus CBS 707.79</name>
    <dbReference type="NCBI Taxonomy" id="1448320"/>
    <lineage>
        <taxon>Eukaryota</taxon>
        <taxon>Fungi</taxon>
        <taxon>Dikarya</taxon>
        <taxon>Ascomycota</taxon>
        <taxon>Pezizomycotina</taxon>
        <taxon>Eurotiomycetes</taxon>
        <taxon>Eurotiomycetidae</taxon>
        <taxon>Eurotiales</taxon>
        <taxon>Aspergillaceae</taxon>
        <taxon>Aspergillus</taxon>
        <taxon>Aspergillus subgen. Circumdati</taxon>
    </lineage>
</organism>
<evidence type="ECO:0000313" key="2">
    <source>
        <dbReference type="EMBL" id="PYH95527.1"/>
    </source>
</evidence>
<keyword evidence="3" id="KW-1185">Reference proteome</keyword>
<feature type="compositionally biased region" description="Basic and acidic residues" evidence="1">
    <location>
        <begin position="55"/>
        <end position="67"/>
    </location>
</feature>
<dbReference type="VEuPathDB" id="FungiDB:BO71DRAFT_200038"/>